<reference evidence="2" key="1">
    <citation type="submission" date="2018-02" db="EMBL/GenBank/DDBJ databases">
        <authorList>
            <person name="Seth-Smith MB H."/>
            <person name="Seth-Smith H."/>
        </authorList>
    </citation>
    <scope>NUCLEOTIDE SEQUENCE [LARGE SCALE GENOMIC DNA]</scope>
</reference>
<dbReference type="Proteomes" id="UP000269998">
    <property type="component" value="Chromosome"/>
</dbReference>
<gene>
    <name evidence="1" type="ORF">MB901379_04392</name>
</gene>
<keyword evidence="2" id="KW-1185">Reference proteome</keyword>
<proteinExistence type="predicted"/>
<dbReference type="KEGG" id="mbai:MB901379_04392"/>
<name>A0A3S5D036_9MYCO</name>
<organism evidence="1 2">
    <name type="scientific">Mycobacterium basiliense</name>
    <dbReference type="NCBI Taxonomy" id="2094119"/>
    <lineage>
        <taxon>Bacteria</taxon>
        <taxon>Bacillati</taxon>
        <taxon>Actinomycetota</taxon>
        <taxon>Actinomycetes</taxon>
        <taxon>Mycobacteriales</taxon>
        <taxon>Mycobacteriaceae</taxon>
        <taxon>Mycobacterium</taxon>
    </lineage>
</organism>
<dbReference type="EMBL" id="LR130759">
    <property type="protein sequence ID" value="VDM90783.1"/>
    <property type="molecule type" value="Genomic_DNA"/>
</dbReference>
<evidence type="ECO:0000313" key="1">
    <source>
        <dbReference type="EMBL" id="VDM90783.1"/>
    </source>
</evidence>
<evidence type="ECO:0000313" key="2">
    <source>
        <dbReference type="Proteomes" id="UP000269998"/>
    </source>
</evidence>
<accession>A0A3S5D036</accession>
<protein>
    <submittedName>
        <fullName evidence="1">Uncharacterized protein</fullName>
    </submittedName>
</protein>
<dbReference type="AlphaFoldDB" id="A0A3S5D036"/>
<sequence length="45" mass="4273">MEPGVRAVRVEPAATELCCSAAQEAGALAAPAGSVAPAAPVPTAI</sequence>